<feature type="chain" id="PRO_5046269295" evidence="1">
    <location>
        <begin position="24"/>
        <end position="243"/>
    </location>
</feature>
<organism evidence="4 5">
    <name type="scientific">Alishewanella maricola</name>
    <dbReference type="NCBI Taxonomy" id="2795740"/>
    <lineage>
        <taxon>Bacteria</taxon>
        <taxon>Pseudomonadati</taxon>
        <taxon>Pseudomonadota</taxon>
        <taxon>Gammaproteobacteria</taxon>
        <taxon>Alteromonadales</taxon>
        <taxon>Alteromonadaceae</taxon>
        <taxon>Alishewanella</taxon>
    </lineage>
</organism>
<dbReference type="Pfam" id="PF06251">
    <property type="entry name" value="Caps_syn_GfcC_C"/>
    <property type="match status" value="1"/>
</dbReference>
<sequence length="243" mass="27419">MKFMFKPFFSVVLLILSIHNVSASVTISINQQKFEYEQAPRLADAISPIAFDKAWYWPASRLYKLQPSDELPKQQVLTLLNQLQQTANHPAKRVFMALAADIQNWQIAERISIAIDYDLARANPALNPRFESGVYQLNIETRPDYVLVVGAINSSVRMAHKAATPVKNYILKSAFSEVADKQRINIIQPNGKVIEVGVQHWNAEHIEVMPGSIIFVPFAAGLYSSELAELNKQLLALLVNRIY</sequence>
<dbReference type="EMBL" id="JAEINI020000002">
    <property type="protein sequence ID" value="MCB5226048.1"/>
    <property type="molecule type" value="Genomic_DNA"/>
</dbReference>
<dbReference type="Proteomes" id="UP000633814">
    <property type="component" value="Unassembled WGS sequence"/>
</dbReference>
<protein>
    <submittedName>
        <fullName evidence="4">Capsule biosynthesis GfcC family protein</fullName>
    </submittedName>
</protein>
<evidence type="ECO:0000313" key="4">
    <source>
        <dbReference type="EMBL" id="MCB5226048.1"/>
    </source>
</evidence>
<keyword evidence="5" id="KW-1185">Reference proteome</keyword>
<dbReference type="RefSeq" id="WP_226750138.1">
    <property type="nucleotide sequence ID" value="NZ_JAEINI020000002.1"/>
</dbReference>
<keyword evidence="1" id="KW-0732">Signal</keyword>
<proteinExistence type="predicted"/>
<gene>
    <name evidence="4" type="ORF">JAO78_004395</name>
</gene>
<evidence type="ECO:0000256" key="1">
    <source>
        <dbReference type="SAM" id="SignalP"/>
    </source>
</evidence>
<dbReference type="InterPro" id="IPR010425">
    <property type="entry name" value="Caps_synth_GfcC-like_C"/>
</dbReference>
<evidence type="ECO:0000313" key="5">
    <source>
        <dbReference type="Proteomes" id="UP000633814"/>
    </source>
</evidence>
<evidence type="ECO:0000259" key="3">
    <source>
        <dbReference type="Pfam" id="PF20616"/>
    </source>
</evidence>
<feature type="signal peptide" evidence="1">
    <location>
        <begin position="1"/>
        <end position="23"/>
    </location>
</feature>
<comment type="caution">
    <text evidence="4">The sequence shown here is derived from an EMBL/GenBank/DDBJ whole genome shotgun (WGS) entry which is preliminary data.</text>
</comment>
<evidence type="ECO:0000259" key="2">
    <source>
        <dbReference type="Pfam" id="PF06251"/>
    </source>
</evidence>
<feature type="domain" description="Capsule biosynthesis GfcC-like N-terminal" evidence="3">
    <location>
        <begin position="24"/>
        <end position="140"/>
    </location>
</feature>
<feature type="domain" description="Capsule biosynthesis GfcC-like C-terminal" evidence="2">
    <location>
        <begin position="159"/>
        <end position="242"/>
    </location>
</feature>
<dbReference type="InterPro" id="IPR046459">
    <property type="entry name" value="Caps_syn_GfcC_N"/>
</dbReference>
<reference evidence="4 5" key="1">
    <citation type="submission" date="2021-10" db="EMBL/GenBank/DDBJ databases">
        <title>Alishewanella koreense sp. nov. isolated from seawater of southwestern coast in South Korea and the proposal for the reclassification of Rheinheimera perlucida and Rheinheimera tuosuensis as Arsukibacterium perlucida and Arsukibacterium tuosuensis.</title>
        <authorList>
            <person name="Kim K.H."/>
            <person name="Ruan W."/>
            <person name="Kim K.R."/>
            <person name="Baek J.H."/>
            <person name="Jeon C.O."/>
        </authorList>
    </citation>
    <scope>NUCLEOTIDE SEQUENCE [LARGE SCALE GENOMIC DNA]</scope>
    <source>
        <strain evidence="4 5">16-MA</strain>
    </source>
</reference>
<name>A0ABS8C1J8_9ALTE</name>
<dbReference type="Pfam" id="PF20616">
    <property type="entry name" value="Caps_syn_GfcC_N"/>
    <property type="match status" value="1"/>
</dbReference>
<dbReference type="Gene3D" id="3.10.560.10">
    <property type="entry name" value="Outer membrane lipoprotein wza domain like"/>
    <property type="match status" value="1"/>
</dbReference>
<accession>A0ABS8C1J8</accession>